<accession>A0AAN1VZ48</accession>
<evidence type="ECO:0000313" key="2">
    <source>
        <dbReference type="Proteomes" id="UP001319121"/>
    </source>
</evidence>
<dbReference type="AlphaFoldDB" id="A0AAN1VZ48"/>
<evidence type="ECO:0000313" key="1">
    <source>
        <dbReference type="EMBL" id="BBI98944.1"/>
    </source>
</evidence>
<name>A0AAN1VZ48_9PROT</name>
<dbReference type="EMBL" id="AP019536">
    <property type="protein sequence ID" value="BBI98944.1"/>
    <property type="molecule type" value="Genomic_DNA"/>
</dbReference>
<protein>
    <submittedName>
        <fullName evidence="1">Uncharacterized protein</fullName>
    </submittedName>
</protein>
<dbReference type="Proteomes" id="UP001319121">
    <property type="component" value="Chromosome"/>
</dbReference>
<dbReference type="KEGG" id="fku:FGKAn22_06370"/>
<sequence>MGVASDNLPHDIRLIAAVSRLIDIHQSRRDSGGAYVPEVPDKAGSNLFLALVLIDVLHEIEMDRGIGYCPINELASRLRKRYPEILISDIEFAIANLKQGREIHYGVPDESGNVSYARTWDTTPLIDVQEGFSQIQLTENARLLLRISAMRESWLYSDLDADRLIKALERGQFQDIPEFCRAMSLDLAAKSKQLSGVLERPSLAELRGMLIAEGERIAEALNAAALTISQAIERAFSPAIRDAFDAWSERHQARFYLGNLQAEMELVLQNVEALSRRFLQFLEVAQKVKNDGVQSIQFLEIAERLVIEGSESSISRIEHLLSELMPWGIETPFFHPGILVGEADLKPDFSTDTQPLHGFTVDPSALGASSRFQDFLRRNSELVISRLKHGPLPFSELMTMTGFSLQADETPLDFFGVYASPDLLSTETQRIVVGLTDLEARFTHSGNEVACSDPMMFLEVDDDPS</sequence>
<proteinExistence type="predicted"/>
<reference evidence="1 2" key="1">
    <citation type="submission" date="2019-03" db="EMBL/GenBank/DDBJ databases">
        <title>Complete genome sequence of Ferrigenium kumadai strain An22, a microaerophilic iron-oxidizing bacterium isolated from a paddy field soil.</title>
        <authorList>
            <person name="Watanabe T."/>
            <person name="Asakawa S."/>
        </authorList>
    </citation>
    <scope>NUCLEOTIDE SEQUENCE [LARGE SCALE GENOMIC DNA]</scope>
    <source>
        <strain evidence="1 2">An22</strain>
    </source>
</reference>
<keyword evidence="2" id="KW-1185">Reference proteome</keyword>
<gene>
    <name evidence="1" type="ORF">FGKAn22_06370</name>
</gene>
<organism evidence="1 2">
    <name type="scientific">Ferrigenium kumadai</name>
    <dbReference type="NCBI Taxonomy" id="1682490"/>
    <lineage>
        <taxon>Bacteria</taxon>
        <taxon>Pseudomonadati</taxon>
        <taxon>Pseudomonadota</taxon>
        <taxon>Betaproteobacteria</taxon>
        <taxon>Nitrosomonadales</taxon>
        <taxon>Gallionellaceae</taxon>
        <taxon>Ferrigenium</taxon>
    </lineage>
</organism>